<dbReference type="PANTHER" id="PTHR31852">
    <property type="entry name" value="LATE EMBRYOGENESIS ABUNDANT (LEA) HYDROXYPROLINE-RICH GLYCOPROTEIN FAMILY"/>
    <property type="match status" value="1"/>
</dbReference>
<keyword evidence="1" id="KW-1133">Transmembrane helix</keyword>
<evidence type="ECO:0000256" key="1">
    <source>
        <dbReference type="SAM" id="Phobius"/>
    </source>
</evidence>
<comment type="caution">
    <text evidence="3">The sequence shown here is derived from an EMBL/GenBank/DDBJ whole genome shotgun (WGS) entry which is preliminary data.</text>
</comment>
<keyword evidence="4" id="KW-1185">Reference proteome</keyword>
<dbReference type="Gene3D" id="2.60.40.1820">
    <property type="match status" value="1"/>
</dbReference>
<dbReference type="InterPro" id="IPR055301">
    <property type="entry name" value="Lea14-like_2"/>
</dbReference>
<dbReference type="InterPro" id="IPR004864">
    <property type="entry name" value="LEA_2"/>
</dbReference>
<keyword evidence="1" id="KW-0472">Membrane</keyword>
<name>A0A498IFC6_MALDO</name>
<feature type="domain" description="Late embryogenesis abundant protein LEA-2 subgroup" evidence="2">
    <location>
        <begin position="80"/>
        <end position="177"/>
    </location>
</feature>
<evidence type="ECO:0000313" key="4">
    <source>
        <dbReference type="Proteomes" id="UP000290289"/>
    </source>
</evidence>
<reference evidence="3 4" key="1">
    <citation type="submission" date="2018-10" db="EMBL/GenBank/DDBJ databases">
        <title>A high-quality apple genome assembly.</title>
        <authorList>
            <person name="Hu J."/>
        </authorList>
    </citation>
    <scope>NUCLEOTIDE SEQUENCE [LARGE SCALE GENOMIC DNA]</scope>
    <source>
        <strain evidence="4">cv. HFTH1</strain>
        <tissue evidence="3">Young leaf</tissue>
    </source>
</reference>
<dbReference type="EMBL" id="RDQH01000338">
    <property type="protein sequence ID" value="RXH82056.1"/>
    <property type="molecule type" value="Genomic_DNA"/>
</dbReference>
<organism evidence="3 4">
    <name type="scientific">Malus domestica</name>
    <name type="common">Apple</name>
    <name type="synonym">Pyrus malus</name>
    <dbReference type="NCBI Taxonomy" id="3750"/>
    <lineage>
        <taxon>Eukaryota</taxon>
        <taxon>Viridiplantae</taxon>
        <taxon>Streptophyta</taxon>
        <taxon>Embryophyta</taxon>
        <taxon>Tracheophyta</taxon>
        <taxon>Spermatophyta</taxon>
        <taxon>Magnoliopsida</taxon>
        <taxon>eudicotyledons</taxon>
        <taxon>Gunneridae</taxon>
        <taxon>Pentapetalae</taxon>
        <taxon>rosids</taxon>
        <taxon>fabids</taxon>
        <taxon>Rosales</taxon>
        <taxon>Rosaceae</taxon>
        <taxon>Amygdaloideae</taxon>
        <taxon>Maleae</taxon>
        <taxon>Malus</taxon>
    </lineage>
</organism>
<gene>
    <name evidence="3" type="ORF">DVH24_036397</name>
</gene>
<dbReference type="KEGG" id="mdm:103414089"/>
<dbReference type="Gramene" id="mRNA:MD12G0160700">
    <property type="protein sequence ID" value="CDS:MD12G0160700.1"/>
    <property type="gene ID" value="MD12G0160700"/>
</dbReference>
<dbReference type="SUPFAM" id="SSF117070">
    <property type="entry name" value="LEA14-like"/>
    <property type="match status" value="1"/>
</dbReference>
<sequence length="202" mass="22211">MIENSNHNKPNKRKRLCLITIGVILFVNFLLFLIALILALTVFKSKQPKTEILTASVDGVAPRVTFPAVRIELNITVDLTINVQNRNHASFKHGAGKALLLYRGTQVGDVDLYPGNIPARGNATLPCRLTLQVDRVANDISKLISDVLGGEIMLQTKTRIPGRVTFLGFIKKHAVAVSACQLTIGFPNMKVKKQDCKTKAKL</sequence>
<keyword evidence="1" id="KW-0812">Transmembrane</keyword>
<dbReference type="AlphaFoldDB" id="A0A498IFC6"/>
<dbReference type="OrthoDB" id="1910624at2759"/>
<protein>
    <recommendedName>
        <fullName evidence="2">Late embryogenesis abundant protein LEA-2 subgroup domain-containing protein</fullName>
    </recommendedName>
</protein>
<dbReference type="Proteomes" id="UP000290289">
    <property type="component" value="Chromosome 12"/>
</dbReference>
<accession>A0A498IFC6</accession>
<feature type="transmembrane region" description="Helical" evidence="1">
    <location>
        <begin position="16"/>
        <end position="43"/>
    </location>
</feature>
<evidence type="ECO:0000259" key="2">
    <source>
        <dbReference type="Pfam" id="PF03168"/>
    </source>
</evidence>
<proteinExistence type="predicted"/>
<dbReference type="Pfam" id="PF03168">
    <property type="entry name" value="LEA_2"/>
    <property type="match status" value="1"/>
</dbReference>
<evidence type="ECO:0000313" key="3">
    <source>
        <dbReference type="EMBL" id="RXH82056.1"/>
    </source>
</evidence>